<name>A0ABZ0I249_9GAMM</name>
<dbReference type="Pfam" id="PF01058">
    <property type="entry name" value="Oxidored_q6"/>
    <property type="match status" value="1"/>
</dbReference>
<feature type="domain" description="NADH:ubiquinone oxidoreductase-like 20kDa subunit" evidence="4">
    <location>
        <begin position="17"/>
        <end position="153"/>
    </location>
</feature>
<evidence type="ECO:0000256" key="2">
    <source>
        <dbReference type="ARBA" id="ARBA00023002"/>
    </source>
</evidence>
<comment type="cofactor">
    <cofactor evidence="1">
        <name>[3Fe-4S] cluster</name>
        <dbReference type="ChEBI" id="CHEBI:21137"/>
    </cofactor>
</comment>
<evidence type="ECO:0000256" key="1">
    <source>
        <dbReference type="ARBA" id="ARBA00001927"/>
    </source>
</evidence>
<proteinExistence type="predicted"/>
<dbReference type="InterPro" id="IPR051349">
    <property type="entry name" value="Hydrogenase_assoc-protein"/>
</dbReference>
<gene>
    <name evidence="5" type="ORF">R0135_15330</name>
</gene>
<evidence type="ECO:0000313" key="5">
    <source>
        <dbReference type="EMBL" id="WOJ93141.1"/>
    </source>
</evidence>
<dbReference type="EMBL" id="CP136864">
    <property type="protein sequence ID" value="WOJ93141.1"/>
    <property type="molecule type" value="Genomic_DNA"/>
</dbReference>
<sequence length="275" mass="29635">MTTPTRPTLAVFKFASCDGCQLSLLDCEDELLAVVEHVDIVNFPEASRRMLPGPYDIALVEGSITTESDLDRIRTVREQSRYLICIGACATAGGLQALRNSADVEAFASTVYPHPEYLSSLANSMPIADAVTVDYELHGCPINKYQLLEVVLAFAAGRNPEIAEESVCMECKARGNLCIMVTAGQHCLGPITQAGCGAICPAYNRGCYGCFGVREQAQVATLTKHLKDDHGMSRDQLLRSLQSYNPMAEPLRIAAQEYGASIELNTKHGGGGNDA</sequence>
<dbReference type="InterPro" id="IPR006137">
    <property type="entry name" value="NADH_UbQ_OxRdtase-like_20kDa"/>
</dbReference>
<evidence type="ECO:0000259" key="4">
    <source>
        <dbReference type="Pfam" id="PF01058"/>
    </source>
</evidence>
<dbReference type="PANTHER" id="PTHR42845:SF1">
    <property type="entry name" value="HYDROGENASE SMALL SUBUNIT"/>
    <property type="match status" value="1"/>
</dbReference>
<dbReference type="RefSeq" id="WP_407347799.1">
    <property type="nucleotide sequence ID" value="NZ_CP136864.1"/>
</dbReference>
<evidence type="ECO:0000256" key="3">
    <source>
        <dbReference type="ARBA" id="ARBA00023291"/>
    </source>
</evidence>
<organism evidence="5 6">
    <name type="scientific">Congregibacter variabilis</name>
    <dbReference type="NCBI Taxonomy" id="3081200"/>
    <lineage>
        <taxon>Bacteria</taxon>
        <taxon>Pseudomonadati</taxon>
        <taxon>Pseudomonadota</taxon>
        <taxon>Gammaproteobacteria</taxon>
        <taxon>Cellvibrionales</taxon>
        <taxon>Halieaceae</taxon>
        <taxon>Congregibacter</taxon>
    </lineage>
</organism>
<dbReference type="Proteomes" id="UP001626537">
    <property type="component" value="Chromosome"/>
</dbReference>
<dbReference type="PANTHER" id="PTHR42845">
    <property type="entry name" value="COENZYME F420-REDUCING HYDROGENASE, GAMMA SUBUNIT"/>
    <property type="match status" value="1"/>
</dbReference>
<dbReference type="Gene3D" id="3.40.50.700">
    <property type="entry name" value="NADH:ubiquinone oxidoreductase-like, 20kDa subunit"/>
    <property type="match status" value="1"/>
</dbReference>
<keyword evidence="3" id="KW-0003">3Fe-4S</keyword>
<dbReference type="InterPro" id="IPR037024">
    <property type="entry name" value="NiFe_Hase_small_N_sf"/>
</dbReference>
<keyword evidence="3" id="KW-0411">Iron-sulfur</keyword>
<keyword evidence="6" id="KW-1185">Reference proteome</keyword>
<accession>A0ABZ0I249</accession>
<keyword evidence="3" id="KW-0479">Metal-binding</keyword>
<evidence type="ECO:0000313" key="6">
    <source>
        <dbReference type="Proteomes" id="UP001626537"/>
    </source>
</evidence>
<dbReference type="SUPFAM" id="SSF56770">
    <property type="entry name" value="HydA/Nqo6-like"/>
    <property type="match status" value="1"/>
</dbReference>
<keyword evidence="2" id="KW-0560">Oxidoreductase</keyword>
<reference evidence="5 6" key="1">
    <citation type="submission" date="2023-10" db="EMBL/GenBank/DDBJ databases">
        <title>Two novel species belonging to the OM43/NOR5 clade.</title>
        <authorList>
            <person name="Park M."/>
        </authorList>
    </citation>
    <scope>NUCLEOTIDE SEQUENCE [LARGE SCALE GENOMIC DNA]</scope>
    <source>
        <strain evidence="5 6">IMCC43200</strain>
    </source>
</reference>
<protein>
    <submittedName>
        <fullName evidence="5">Oxidoreductase</fullName>
    </submittedName>
</protein>
<keyword evidence="3" id="KW-0408">Iron</keyword>